<reference evidence="1 2" key="1">
    <citation type="submission" date="2023-08" db="EMBL/GenBank/DDBJ databases">
        <title>Black Yeasts Isolated from many extreme environments.</title>
        <authorList>
            <person name="Coleine C."/>
            <person name="Stajich J.E."/>
            <person name="Selbmann L."/>
        </authorList>
    </citation>
    <scope>NUCLEOTIDE SEQUENCE [LARGE SCALE GENOMIC DNA]</scope>
    <source>
        <strain evidence="1 2">CCFEE 5885</strain>
    </source>
</reference>
<proteinExistence type="predicted"/>
<protein>
    <submittedName>
        <fullName evidence="1">Uncharacterized protein</fullName>
    </submittedName>
</protein>
<organism evidence="1 2">
    <name type="scientific">Lithohypha guttulata</name>
    <dbReference type="NCBI Taxonomy" id="1690604"/>
    <lineage>
        <taxon>Eukaryota</taxon>
        <taxon>Fungi</taxon>
        <taxon>Dikarya</taxon>
        <taxon>Ascomycota</taxon>
        <taxon>Pezizomycotina</taxon>
        <taxon>Eurotiomycetes</taxon>
        <taxon>Chaetothyriomycetidae</taxon>
        <taxon>Chaetothyriales</taxon>
        <taxon>Trichomeriaceae</taxon>
        <taxon>Lithohypha</taxon>
    </lineage>
</organism>
<evidence type="ECO:0000313" key="1">
    <source>
        <dbReference type="EMBL" id="KAK5093297.1"/>
    </source>
</evidence>
<dbReference type="EMBL" id="JAVRRG010000045">
    <property type="protein sequence ID" value="KAK5093297.1"/>
    <property type="molecule type" value="Genomic_DNA"/>
</dbReference>
<name>A0ABR0KCG7_9EURO</name>
<accession>A0ABR0KCG7</accession>
<comment type="caution">
    <text evidence="1">The sequence shown here is derived from an EMBL/GenBank/DDBJ whole genome shotgun (WGS) entry which is preliminary data.</text>
</comment>
<gene>
    <name evidence="1" type="ORF">LTR24_004417</name>
</gene>
<dbReference type="Proteomes" id="UP001345013">
    <property type="component" value="Unassembled WGS sequence"/>
</dbReference>
<keyword evidence="2" id="KW-1185">Reference proteome</keyword>
<evidence type="ECO:0000313" key="2">
    <source>
        <dbReference type="Proteomes" id="UP001345013"/>
    </source>
</evidence>
<sequence length="264" mass="30988">MSSGDLNTGYLIPQDFSFAYRFWQIKSQEPWLEINNVDALRPSGEWTKTGFKEPWRDWRAKRTLTPDQVEPGRAISIVWCQPQQSYWILPEDCVGWDEQTREPAEGWHRLQFRDLAGHKGLWQLVEYGTKTQHESKCPDTFKEFLPGHFFTGSSSTTRCHLFGNLSLVLGMLAIVPQDPSDIVRQIDEYFYQDHSPRYVPTTEHRKWWPMGRDEARDRALVMQTGIIKNRQGSKDILKEWEKGSRGPMISSYDPTDAEWQEWNM</sequence>